<protein>
    <recommendedName>
        <fullName evidence="1">Polynucleotide kinase PNKP phosphatase domain-containing protein</fullName>
    </recommendedName>
</protein>
<proteinExistence type="predicted"/>
<accession>A0A1Y5FBM7</accession>
<dbReference type="Proteomes" id="UP000196531">
    <property type="component" value="Unassembled WGS sequence"/>
</dbReference>
<dbReference type="EMBL" id="MAAO01000006">
    <property type="protein sequence ID" value="OUR96861.1"/>
    <property type="molecule type" value="Genomic_DNA"/>
</dbReference>
<dbReference type="InterPro" id="IPR023214">
    <property type="entry name" value="HAD_sf"/>
</dbReference>
<dbReference type="AlphaFoldDB" id="A0A1Y5FBM7"/>
<evidence type="ECO:0000313" key="3">
    <source>
        <dbReference type="Proteomes" id="UP000196531"/>
    </source>
</evidence>
<gene>
    <name evidence="2" type="ORF">A9Q84_11025</name>
</gene>
<dbReference type="Pfam" id="PF25109">
    <property type="entry name" value="HAD_PNKP"/>
    <property type="match status" value="1"/>
</dbReference>
<feature type="domain" description="Polynucleotide kinase PNKP phosphatase" evidence="1">
    <location>
        <begin position="3"/>
        <end position="146"/>
    </location>
</feature>
<name>A0A1Y5FBM7_9BACT</name>
<sequence length="146" mass="17083">MKEIIIVDLDGTLSNCEHRVHHVESDPKDWKSFNEGMVNDELNVWCSKLISSMKSTGTDTILLTGRGEEFRRETESWLEQHGIEYLELFMRAAKDSRTDCVVKKEIYTTQISPKFKTLFVVEDRRSVVKMWRSIDLTCLQCDWGDF</sequence>
<evidence type="ECO:0000259" key="1">
    <source>
        <dbReference type="Pfam" id="PF25109"/>
    </source>
</evidence>
<dbReference type="InterPro" id="IPR056782">
    <property type="entry name" value="HAD_PNKP"/>
</dbReference>
<reference evidence="3" key="1">
    <citation type="journal article" date="2017" name="Proc. Natl. Acad. Sci. U.S.A.">
        <title>Simulation of Deepwater Horizon oil plume reveals substrate specialization within a complex community of hydrocarbon-degraders.</title>
        <authorList>
            <person name="Hu P."/>
            <person name="Dubinsky E.A."/>
            <person name="Probst A.J."/>
            <person name="Wang J."/>
            <person name="Sieber C.M.K."/>
            <person name="Tom L.M."/>
            <person name="Gardinali P."/>
            <person name="Banfield J.F."/>
            <person name="Atlas R.M."/>
            <person name="Andersen G.L."/>
        </authorList>
    </citation>
    <scope>NUCLEOTIDE SEQUENCE [LARGE SCALE GENOMIC DNA]</scope>
</reference>
<evidence type="ECO:0000313" key="2">
    <source>
        <dbReference type="EMBL" id="OUR96861.1"/>
    </source>
</evidence>
<dbReference type="InterPro" id="IPR036412">
    <property type="entry name" value="HAD-like_sf"/>
</dbReference>
<organism evidence="2 3">
    <name type="scientific">Halobacteriovorax marinus</name>
    <dbReference type="NCBI Taxonomy" id="97084"/>
    <lineage>
        <taxon>Bacteria</taxon>
        <taxon>Pseudomonadati</taxon>
        <taxon>Bdellovibrionota</taxon>
        <taxon>Bacteriovoracia</taxon>
        <taxon>Bacteriovoracales</taxon>
        <taxon>Halobacteriovoraceae</taxon>
        <taxon>Halobacteriovorax</taxon>
    </lineage>
</organism>
<comment type="caution">
    <text evidence="2">The sequence shown here is derived from an EMBL/GenBank/DDBJ whole genome shotgun (WGS) entry which is preliminary data.</text>
</comment>
<dbReference type="Gene3D" id="3.40.50.1000">
    <property type="entry name" value="HAD superfamily/HAD-like"/>
    <property type="match status" value="1"/>
</dbReference>
<dbReference type="SUPFAM" id="SSF56784">
    <property type="entry name" value="HAD-like"/>
    <property type="match status" value="1"/>
</dbReference>